<sequence>MPTSQHSNRHNGAERQQPARGRGWLLSLASILLWEAVLTLVVLVAAGPPDPDGLYYSYGPALVAVAVFGTPLTYLVGWRRPRPFHQLALFALPVFLVCLGLTQYA</sequence>
<organism evidence="1 2">
    <name type="scientific">Prauserella muralis</name>
    <dbReference type="NCBI Taxonomy" id="588067"/>
    <lineage>
        <taxon>Bacteria</taxon>
        <taxon>Bacillati</taxon>
        <taxon>Actinomycetota</taxon>
        <taxon>Actinomycetes</taxon>
        <taxon>Pseudonocardiales</taxon>
        <taxon>Pseudonocardiaceae</taxon>
        <taxon>Prauserella</taxon>
    </lineage>
</organism>
<proteinExistence type="predicted"/>
<gene>
    <name evidence="1" type="ORF">BAY60_23835</name>
</gene>
<reference evidence="1 2" key="1">
    <citation type="submission" date="2016-07" db="EMBL/GenBank/DDBJ databases">
        <title>Draft genome sequence of Prauserella muralis DSM 45305, isolated from a mould-covered wall in an indoor environment.</title>
        <authorList>
            <person name="Ruckert C."/>
            <person name="Albersmeier A."/>
            <person name="Jiang C.-L."/>
            <person name="Jiang Y."/>
            <person name="Kalinowski J."/>
            <person name="Schneider O."/>
            <person name="Winkler A."/>
            <person name="Zotchev S.B."/>
        </authorList>
    </citation>
    <scope>NUCLEOTIDE SEQUENCE [LARGE SCALE GENOMIC DNA]</scope>
    <source>
        <strain evidence="1 2">DSM 45305</strain>
    </source>
</reference>
<evidence type="ECO:0000313" key="2">
    <source>
        <dbReference type="Proteomes" id="UP000249915"/>
    </source>
</evidence>
<comment type="caution">
    <text evidence="1">The sequence shown here is derived from an EMBL/GenBank/DDBJ whole genome shotgun (WGS) entry which is preliminary data.</text>
</comment>
<name>A0A2V4AQN8_9PSEU</name>
<dbReference type="OrthoDB" id="3698449at2"/>
<keyword evidence="2" id="KW-1185">Reference proteome</keyword>
<dbReference type="AlphaFoldDB" id="A0A2V4AQN8"/>
<dbReference type="EMBL" id="MASW01000005">
    <property type="protein sequence ID" value="PXY22818.1"/>
    <property type="molecule type" value="Genomic_DNA"/>
</dbReference>
<dbReference type="RefSeq" id="WP_112283426.1">
    <property type="nucleotide sequence ID" value="NZ_MASW01000005.1"/>
</dbReference>
<dbReference type="Proteomes" id="UP000249915">
    <property type="component" value="Unassembled WGS sequence"/>
</dbReference>
<accession>A0A2V4AQN8</accession>
<evidence type="ECO:0000313" key="1">
    <source>
        <dbReference type="EMBL" id="PXY22818.1"/>
    </source>
</evidence>
<protein>
    <submittedName>
        <fullName evidence="1">Uncharacterized protein</fullName>
    </submittedName>
</protein>